<dbReference type="CDD" id="cd07812">
    <property type="entry name" value="SRPBCC"/>
    <property type="match status" value="1"/>
</dbReference>
<dbReference type="EMBL" id="CP023147">
    <property type="protein sequence ID" value="ASW89219.1"/>
    <property type="molecule type" value="Genomic_DNA"/>
</dbReference>
<dbReference type="RefSeq" id="WP_095576570.1">
    <property type="nucleotide sequence ID" value="NZ_CP023147.1"/>
</dbReference>
<organism evidence="1 2">
    <name type="scientific">Mycobacterium marseillense</name>
    <dbReference type="NCBI Taxonomy" id="701042"/>
    <lineage>
        <taxon>Bacteria</taxon>
        <taxon>Bacillati</taxon>
        <taxon>Actinomycetota</taxon>
        <taxon>Actinomycetes</taxon>
        <taxon>Mycobacteriales</taxon>
        <taxon>Mycobacteriaceae</taxon>
        <taxon>Mycobacterium</taxon>
        <taxon>Mycobacterium avium complex (MAC)</taxon>
    </lineage>
</organism>
<reference evidence="1 2" key="1">
    <citation type="submission" date="2017-08" db="EMBL/GenBank/DDBJ databases">
        <title>Phylogentic analysis of Mycobacterium avium complex whole genomes.</title>
        <authorList>
            <person name="Caverly L.J."/>
            <person name="Spilker T."/>
            <person name="LiPuma J."/>
        </authorList>
    </citation>
    <scope>NUCLEOTIDE SEQUENCE [LARGE SCALE GENOMIC DNA]</scope>
    <source>
        <strain evidence="1 2">FLAC0026</strain>
    </source>
</reference>
<name>A0AAC9VRQ9_9MYCO</name>
<dbReference type="Pfam" id="PF10604">
    <property type="entry name" value="Polyketide_cyc2"/>
    <property type="match status" value="1"/>
</dbReference>
<protein>
    <submittedName>
        <fullName evidence="1">Polyketide cyclase</fullName>
    </submittedName>
</protein>
<dbReference type="InterPro" id="IPR023393">
    <property type="entry name" value="START-like_dom_sf"/>
</dbReference>
<gene>
    <name evidence="1" type="ORF">CKJ54_04350</name>
</gene>
<dbReference type="InterPro" id="IPR019587">
    <property type="entry name" value="Polyketide_cyclase/dehydratase"/>
</dbReference>
<sequence length="154" mass="17304">MVAPLLQAHVDINAPVAKVWELISDLRRMPEWSPQCRWMKPFGPVRQGTRTLNLNRRNRMFWPTTCTVVEIVPDRKLAFRVDTNNTVWSYELEPAGEGTRVIESRHAENGVTAFSNLSVKALFGGTDNFEHELLDGMNASLARIKAAAEDVALG</sequence>
<evidence type="ECO:0000313" key="1">
    <source>
        <dbReference type="EMBL" id="ASW89219.1"/>
    </source>
</evidence>
<dbReference type="AlphaFoldDB" id="A0AAC9VRQ9"/>
<dbReference type="KEGG" id="mmal:CKJ54_04350"/>
<dbReference type="Gene3D" id="3.30.530.20">
    <property type="match status" value="1"/>
</dbReference>
<accession>A0AAC9VRQ9</accession>
<proteinExistence type="predicted"/>
<evidence type="ECO:0000313" key="2">
    <source>
        <dbReference type="Proteomes" id="UP000216246"/>
    </source>
</evidence>
<dbReference type="Proteomes" id="UP000216246">
    <property type="component" value="Chromosome"/>
</dbReference>
<dbReference type="SUPFAM" id="SSF55961">
    <property type="entry name" value="Bet v1-like"/>
    <property type="match status" value="1"/>
</dbReference>